<dbReference type="GO" id="GO:0008270">
    <property type="term" value="F:zinc ion binding"/>
    <property type="evidence" value="ECO:0007669"/>
    <property type="project" value="UniProtKB-UniRule"/>
</dbReference>
<evidence type="ECO:0000256" key="9">
    <source>
        <dbReference type="ARBA" id="ARBA00022741"/>
    </source>
</evidence>
<keyword evidence="13 19" id="KW-0342">GTP-binding</keyword>
<evidence type="ECO:0000256" key="11">
    <source>
        <dbReference type="ARBA" id="ARBA00022833"/>
    </source>
</evidence>
<dbReference type="STRING" id="1121307.CLCY_1c02350"/>
<feature type="binding site" evidence="19">
    <location>
        <position position="29"/>
    </location>
    <ligand>
        <name>Mg(2+)</name>
        <dbReference type="ChEBI" id="CHEBI:18420"/>
        <label>1</label>
    </ligand>
</feature>
<feature type="domain" description="GTP cyclohydrolase II" evidence="20">
    <location>
        <begin position="208"/>
        <end position="373"/>
    </location>
</feature>
<dbReference type="EC" id="4.1.99.12" evidence="19"/>
<keyword evidence="7 19" id="KW-0686">Riboflavin biosynthesis</keyword>
<sequence length="399" mass="44622">MYKFNTIEEAINDIKEGKIIIVVDDPDRENEGDLLMAAEKVTPEAINFMAKFGRGLICMPVEEERVNELNIQRMVEHNTDNHETAFTVSIDHIDTTTGISAYERSLTIQKVLESDAKGKDFRRPGHIFPLVAKVGGVLKRVGHTEAAVDLAKLAGLKGAGVICEIMSEDGTMSRTPELMEFAKLHDLKIITIADLVAYRRQVENLVEKVVEINMPTKYGDFKMYGYVNKLNGEHHVALVKGDISGDEAILTRVHSECLTGDALGSKRCDCGEQYDAAMKKISSEGRGILLYMRQEGRGIGLINKLKAYALQDQGFDTVEANLKLGFPADMRDYGIGAQILKDLGAKKLKLMTNNPRKITGLEGYDIEIVERVPIQMNHNEVNEFYLKTKQEKLNHMLSY</sequence>
<dbReference type="CDD" id="cd00641">
    <property type="entry name" value="GTP_cyclohydro2"/>
    <property type="match status" value="1"/>
</dbReference>
<dbReference type="HAMAP" id="MF_01283">
    <property type="entry name" value="RibBA"/>
    <property type="match status" value="1"/>
</dbReference>
<dbReference type="NCBIfam" id="NF006803">
    <property type="entry name" value="PRK09311.1"/>
    <property type="match status" value="1"/>
</dbReference>
<evidence type="ECO:0000256" key="1">
    <source>
        <dbReference type="ARBA" id="ARBA00000141"/>
    </source>
</evidence>
<feature type="site" description="Essential for DHBP synthase activity" evidence="19">
    <location>
        <position position="164"/>
    </location>
</feature>
<accession>A0A0J8FZL4</accession>
<comment type="function">
    <text evidence="3 19">Catalyzes the conversion of D-ribulose 5-phosphate to formate and 3,4-dihydroxy-2-butanone 4-phosphate.</text>
</comment>
<keyword evidence="15 19" id="KW-0456">Lyase</keyword>
<dbReference type="InterPro" id="IPR017945">
    <property type="entry name" value="DHBP_synth_RibB-like_a/b_dom"/>
</dbReference>
<keyword evidence="9 19" id="KW-0547">Nucleotide-binding</keyword>
<dbReference type="GO" id="GO:0005829">
    <property type="term" value="C:cytosol"/>
    <property type="evidence" value="ECO:0007669"/>
    <property type="project" value="TreeGrafter"/>
</dbReference>
<dbReference type="Pfam" id="PF00925">
    <property type="entry name" value="GTP_cyclohydro2"/>
    <property type="match status" value="1"/>
</dbReference>
<dbReference type="InterPro" id="IPR000926">
    <property type="entry name" value="RibA"/>
</dbReference>
<dbReference type="SUPFAM" id="SSF142695">
    <property type="entry name" value="RibA-like"/>
    <property type="match status" value="1"/>
</dbReference>
<dbReference type="NCBIfam" id="TIGR00506">
    <property type="entry name" value="ribB"/>
    <property type="match status" value="1"/>
</dbReference>
<dbReference type="Pfam" id="PF00926">
    <property type="entry name" value="DHBP_synthase"/>
    <property type="match status" value="1"/>
</dbReference>
<feature type="binding site" evidence="19">
    <location>
        <position position="29"/>
    </location>
    <ligand>
        <name>Mg(2+)</name>
        <dbReference type="ChEBI" id="CHEBI:18420"/>
        <label>2</label>
    </ligand>
</feature>
<evidence type="ECO:0000256" key="6">
    <source>
        <dbReference type="ARBA" id="ARBA00005520"/>
    </source>
</evidence>
<feature type="binding site" evidence="19">
    <location>
        <position position="357"/>
    </location>
    <ligand>
        <name>GTP</name>
        <dbReference type="ChEBI" id="CHEBI:37565"/>
    </ligand>
</feature>
<dbReference type="PANTHER" id="PTHR21327">
    <property type="entry name" value="GTP CYCLOHYDROLASE II-RELATED"/>
    <property type="match status" value="1"/>
</dbReference>
<evidence type="ECO:0000256" key="19">
    <source>
        <dbReference type="HAMAP-Rule" id="MF_01283"/>
    </source>
</evidence>
<feature type="active site" description="Proton acceptor; for GTP cyclohydrolase activity" evidence="19">
    <location>
        <position position="329"/>
    </location>
</feature>
<dbReference type="FunFam" id="3.90.870.10:FF:000001">
    <property type="entry name" value="Riboflavin biosynthesis protein RibBA"/>
    <property type="match status" value="1"/>
</dbReference>
<evidence type="ECO:0000313" key="22">
    <source>
        <dbReference type="Proteomes" id="UP000036756"/>
    </source>
</evidence>
<comment type="pathway">
    <text evidence="4 19">Cofactor biosynthesis; riboflavin biosynthesis; 5-amino-6-(D-ribitylamino)uracil from GTP: step 1/4.</text>
</comment>
<dbReference type="Proteomes" id="UP000036756">
    <property type="component" value="Unassembled WGS sequence"/>
</dbReference>
<evidence type="ECO:0000256" key="14">
    <source>
        <dbReference type="ARBA" id="ARBA00023211"/>
    </source>
</evidence>
<feature type="active site" description="Nucleophile; for GTP cyclohydrolase activity" evidence="19">
    <location>
        <position position="331"/>
    </location>
</feature>
<dbReference type="GO" id="GO:0003935">
    <property type="term" value="F:GTP cyclohydrolase II activity"/>
    <property type="evidence" value="ECO:0007669"/>
    <property type="project" value="UniProtKB-UniRule"/>
</dbReference>
<dbReference type="HAMAP" id="MF_00180">
    <property type="entry name" value="RibB"/>
    <property type="match status" value="1"/>
</dbReference>
<dbReference type="NCBIfam" id="TIGR00505">
    <property type="entry name" value="ribA"/>
    <property type="match status" value="1"/>
</dbReference>
<feature type="binding site" evidence="19">
    <location>
        <position position="352"/>
    </location>
    <ligand>
        <name>GTP</name>
        <dbReference type="ChEBI" id="CHEBI:37565"/>
    </ligand>
</feature>
<dbReference type="NCBIfam" id="NF001591">
    <property type="entry name" value="PRK00393.1"/>
    <property type="match status" value="1"/>
</dbReference>
<name>A0A0J8FZL4_CLOCY</name>
<dbReference type="InterPro" id="IPR016299">
    <property type="entry name" value="Riboflavin_synth_RibBA"/>
</dbReference>
<feature type="binding site" evidence="19">
    <location>
        <position position="273"/>
    </location>
    <ligand>
        <name>GTP</name>
        <dbReference type="ChEBI" id="CHEBI:37565"/>
    </ligand>
</feature>
<dbReference type="AlphaFoldDB" id="A0A0J8FZL4"/>
<feature type="binding site" evidence="19">
    <location>
        <begin position="252"/>
        <end position="256"/>
    </location>
    <ligand>
        <name>GTP</name>
        <dbReference type="ChEBI" id="CHEBI:37565"/>
    </ligand>
</feature>
<comment type="similarity">
    <text evidence="6 19">In the N-terminal section; belongs to the DHBP synthase family.</text>
</comment>
<dbReference type="EMBL" id="LFVU01000028">
    <property type="protein sequence ID" value="KMT21001.1"/>
    <property type="molecule type" value="Genomic_DNA"/>
</dbReference>
<dbReference type="GO" id="GO:0000287">
    <property type="term" value="F:magnesium ion binding"/>
    <property type="evidence" value="ECO:0007669"/>
    <property type="project" value="UniProtKB-UniRule"/>
</dbReference>
<organism evidence="21 22">
    <name type="scientific">Clostridium cylindrosporum DSM 605</name>
    <dbReference type="NCBI Taxonomy" id="1121307"/>
    <lineage>
        <taxon>Bacteria</taxon>
        <taxon>Bacillati</taxon>
        <taxon>Bacillota</taxon>
        <taxon>Clostridia</taxon>
        <taxon>Eubacteriales</taxon>
        <taxon>Clostridiaceae</taxon>
        <taxon>Clostridium</taxon>
    </lineage>
</organism>
<comment type="similarity">
    <text evidence="19">In the C-terminal section; belongs to the GTP cyclohydrolase II family.</text>
</comment>
<dbReference type="InterPro" id="IPR032677">
    <property type="entry name" value="GTP_cyclohydro_II"/>
</dbReference>
<feature type="binding site" evidence="19">
    <location>
        <begin position="140"/>
        <end position="144"/>
    </location>
    <ligand>
        <name>D-ribulose 5-phosphate</name>
        <dbReference type="ChEBI" id="CHEBI:58121"/>
    </ligand>
</feature>
<keyword evidence="22" id="KW-1185">Reference proteome</keyword>
<dbReference type="GO" id="GO:0009231">
    <property type="term" value="P:riboflavin biosynthetic process"/>
    <property type="evidence" value="ECO:0007669"/>
    <property type="project" value="UniProtKB-UniRule"/>
</dbReference>
<keyword evidence="14 19" id="KW-0464">Manganese</keyword>
<keyword evidence="11 19" id="KW-0862">Zinc</keyword>
<dbReference type="InterPro" id="IPR036144">
    <property type="entry name" value="RibA-like_sf"/>
</dbReference>
<keyword evidence="10 19" id="KW-0378">Hydrolase</keyword>
<feature type="site" description="Essential for DHBP synthase activity" evidence="19">
    <location>
        <position position="126"/>
    </location>
</feature>
<keyword evidence="8 19" id="KW-0479">Metal-binding</keyword>
<dbReference type="Gene3D" id="3.90.870.10">
    <property type="entry name" value="DHBP synthase"/>
    <property type="match status" value="1"/>
</dbReference>
<evidence type="ECO:0000256" key="5">
    <source>
        <dbReference type="ARBA" id="ARBA00004904"/>
    </source>
</evidence>
<dbReference type="RefSeq" id="WP_048571395.1">
    <property type="nucleotide sequence ID" value="NZ_LFVU01000028.1"/>
</dbReference>
<reference evidence="21 22" key="1">
    <citation type="submission" date="2015-06" db="EMBL/GenBank/DDBJ databases">
        <title>Draft genome sequence of the purine-degrading Clostridium cylindrosporum HC-1 (DSM 605).</title>
        <authorList>
            <person name="Poehlein A."/>
            <person name="Schiel-Bengelsdorf B."/>
            <person name="Bengelsdorf F."/>
            <person name="Daniel R."/>
            <person name="Duerre P."/>
        </authorList>
    </citation>
    <scope>NUCLEOTIDE SEQUENCE [LARGE SCALE GENOMIC DNA]</scope>
    <source>
        <strain evidence="21 22">DSM 605</strain>
    </source>
</reference>
<dbReference type="FunFam" id="3.40.50.10990:FF:000001">
    <property type="entry name" value="Riboflavin biosynthesis protein RibBA"/>
    <property type="match status" value="1"/>
</dbReference>
<evidence type="ECO:0000256" key="8">
    <source>
        <dbReference type="ARBA" id="ARBA00022723"/>
    </source>
</evidence>
<dbReference type="PIRSF" id="PIRSF001259">
    <property type="entry name" value="RibA"/>
    <property type="match status" value="1"/>
</dbReference>
<feature type="region of interest" description="GTP cyclohydrolase II" evidence="19">
    <location>
        <begin position="202"/>
        <end position="399"/>
    </location>
</feature>
<dbReference type="InterPro" id="IPR000422">
    <property type="entry name" value="DHBP_synthase_RibB"/>
</dbReference>
<evidence type="ECO:0000313" key="21">
    <source>
        <dbReference type="EMBL" id="KMT21001.1"/>
    </source>
</evidence>
<feature type="binding site" evidence="19">
    <location>
        <begin position="28"/>
        <end position="29"/>
    </location>
    <ligand>
        <name>D-ribulose 5-phosphate</name>
        <dbReference type="ChEBI" id="CHEBI:58121"/>
    </ligand>
</feature>
<evidence type="ECO:0000256" key="4">
    <source>
        <dbReference type="ARBA" id="ARBA00004853"/>
    </source>
</evidence>
<feature type="binding site" evidence="19">
    <location>
        <position position="270"/>
    </location>
    <ligand>
        <name>Zn(2+)</name>
        <dbReference type="ChEBI" id="CHEBI:29105"/>
        <note>catalytic</note>
    </ligand>
</feature>
<feature type="binding site" evidence="19">
    <location>
        <position position="317"/>
    </location>
    <ligand>
        <name>GTP</name>
        <dbReference type="ChEBI" id="CHEBI:37565"/>
    </ligand>
</feature>
<keyword evidence="12 19" id="KW-0460">Magnesium</keyword>
<evidence type="ECO:0000256" key="2">
    <source>
        <dbReference type="ARBA" id="ARBA00001936"/>
    </source>
</evidence>
<evidence type="ECO:0000256" key="7">
    <source>
        <dbReference type="ARBA" id="ARBA00022619"/>
    </source>
</evidence>
<evidence type="ECO:0000256" key="10">
    <source>
        <dbReference type="ARBA" id="ARBA00022801"/>
    </source>
</evidence>
<dbReference type="OrthoDB" id="9793111at2"/>
<evidence type="ECO:0000256" key="17">
    <source>
        <dbReference type="ARBA" id="ARBA00043932"/>
    </source>
</evidence>
<feature type="binding site" evidence="19">
    <location>
        <position position="143"/>
    </location>
    <ligand>
        <name>Mg(2+)</name>
        <dbReference type="ChEBI" id="CHEBI:18420"/>
        <label>2</label>
    </ligand>
</feature>
<dbReference type="EC" id="3.5.4.25" evidence="19"/>
<evidence type="ECO:0000256" key="18">
    <source>
        <dbReference type="ARBA" id="ARBA00049295"/>
    </source>
</evidence>
<evidence type="ECO:0000256" key="13">
    <source>
        <dbReference type="ARBA" id="ARBA00023134"/>
    </source>
</evidence>
<comment type="catalytic activity">
    <reaction evidence="18 19">
        <text>GTP + 4 H2O = 2,5-diamino-6-hydroxy-4-(5-phosphoribosylamino)-pyrimidine + formate + 2 phosphate + 3 H(+)</text>
        <dbReference type="Rhea" id="RHEA:23704"/>
        <dbReference type="ChEBI" id="CHEBI:15377"/>
        <dbReference type="ChEBI" id="CHEBI:15378"/>
        <dbReference type="ChEBI" id="CHEBI:15740"/>
        <dbReference type="ChEBI" id="CHEBI:37565"/>
        <dbReference type="ChEBI" id="CHEBI:43474"/>
        <dbReference type="ChEBI" id="CHEBI:58614"/>
        <dbReference type="EC" id="3.5.4.25"/>
    </reaction>
</comment>
<feature type="binding site" evidence="19">
    <location>
        <position position="257"/>
    </location>
    <ligand>
        <name>Zn(2+)</name>
        <dbReference type="ChEBI" id="CHEBI:29105"/>
        <note>catalytic</note>
    </ligand>
</feature>
<feature type="region of interest" description="DHBP synthase" evidence="19">
    <location>
        <begin position="1"/>
        <end position="201"/>
    </location>
</feature>
<evidence type="ECO:0000259" key="20">
    <source>
        <dbReference type="Pfam" id="PF00925"/>
    </source>
</evidence>
<protein>
    <recommendedName>
        <fullName evidence="19">Riboflavin biosynthesis protein RibBA</fullName>
    </recommendedName>
    <domain>
        <recommendedName>
            <fullName evidence="19">3,4-dihydroxy-2-butanone 4-phosphate synthase</fullName>
            <shortName evidence="19">DHBP synthase</shortName>
            <ecNumber evidence="19">4.1.99.12</ecNumber>
        </recommendedName>
    </domain>
    <domain>
        <recommendedName>
            <fullName evidence="19">GTP cyclohydrolase-2</fullName>
            <ecNumber evidence="19">3.5.4.25</ecNumber>
        </recommendedName>
        <alternativeName>
            <fullName evidence="19">GTP cyclohydrolase II</fullName>
        </alternativeName>
    </domain>
</protein>
<comment type="caution">
    <text evidence="21">The sequence shown here is derived from an EMBL/GenBank/DDBJ whole genome shotgun (WGS) entry which is preliminary data.</text>
</comment>
<gene>
    <name evidence="19 21" type="primary">ribBA</name>
    <name evidence="21" type="ORF">CLCY_1c02350</name>
</gene>
<dbReference type="HAMAP" id="MF_00179">
    <property type="entry name" value="RibA"/>
    <property type="match status" value="1"/>
</dbReference>
<evidence type="ECO:0000256" key="15">
    <source>
        <dbReference type="ARBA" id="ARBA00023239"/>
    </source>
</evidence>
<dbReference type="PATRIC" id="fig|1121307.3.peg.598"/>
<dbReference type="GO" id="GO:0008686">
    <property type="term" value="F:3,4-dihydroxy-2-butanone-4-phosphate synthase activity"/>
    <property type="evidence" value="ECO:0007669"/>
    <property type="project" value="UniProtKB-UniRule"/>
</dbReference>
<keyword evidence="16 19" id="KW-0511">Multifunctional enzyme</keyword>
<comment type="cofactor">
    <cofactor evidence="2">
        <name>Mn(2+)</name>
        <dbReference type="ChEBI" id="CHEBI:29035"/>
    </cofactor>
</comment>
<proteinExistence type="inferred from homology"/>
<dbReference type="GO" id="GO:0030145">
    <property type="term" value="F:manganese ion binding"/>
    <property type="evidence" value="ECO:0007669"/>
    <property type="project" value="UniProtKB-UniRule"/>
</dbReference>
<feature type="binding site" evidence="19">
    <location>
        <begin position="295"/>
        <end position="297"/>
    </location>
    <ligand>
        <name>GTP</name>
        <dbReference type="ChEBI" id="CHEBI:37565"/>
    </ligand>
</feature>
<dbReference type="GO" id="GO:0005525">
    <property type="term" value="F:GTP binding"/>
    <property type="evidence" value="ECO:0007669"/>
    <property type="project" value="UniProtKB-KW"/>
</dbReference>
<dbReference type="UniPathway" id="UPA00275">
    <property type="reaction ID" value="UER00399"/>
</dbReference>
<evidence type="ECO:0000256" key="16">
    <source>
        <dbReference type="ARBA" id="ARBA00023268"/>
    </source>
</evidence>
<feature type="binding site" evidence="19">
    <location>
        <position position="33"/>
    </location>
    <ligand>
        <name>D-ribulose 5-phosphate</name>
        <dbReference type="ChEBI" id="CHEBI:58121"/>
    </ligand>
</feature>
<dbReference type="PANTHER" id="PTHR21327:SF18">
    <property type="entry name" value="3,4-DIHYDROXY-2-BUTANONE 4-PHOSPHATE SYNTHASE"/>
    <property type="match status" value="1"/>
</dbReference>
<evidence type="ECO:0000256" key="12">
    <source>
        <dbReference type="ARBA" id="ARBA00022842"/>
    </source>
</evidence>
<dbReference type="SUPFAM" id="SSF55821">
    <property type="entry name" value="YrdC/RibB"/>
    <property type="match status" value="1"/>
</dbReference>
<comment type="cofactor">
    <cofactor evidence="19">
        <name>Mg(2+)</name>
        <dbReference type="ChEBI" id="CHEBI:18420"/>
    </cofactor>
    <cofactor evidence="19">
        <name>Mn(2+)</name>
        <dbReference type="ChEBI" id="CHEBI:29035"/>
    </cofactor>
    <text evidence="19">Binds 2 divalent metal cations per subunit. Magnesium or manganese.</text>
</comment>
<comment type="pathway">
    <text evidence="5 19">Cofactor biosynthesis; riboflavin biosynthesis; 2-hydroxy-3-oxobutyl phosphate from D-ribulose 5-phosphate: step 1/1.</text>
</comment>
<evidence type="ECO:0000256" key="3">
    <source>
        <dbReference type="ARBA" id="ARBA00002284"/>
    </source>
</evidence>
<comment type="cofactor">
    <cofactor evidence="19">
        <name>Zn(2+)</name>
        <dbReference type="ChEBI" id="CHEBI:29105"/>
    </cofactor>
    <text evidence="19">Binds 1 zinc ion per subunit.</text>
</comment>
<comment type="function">
    <text evidence="17 19">Catalyzes the conversion of GTP to 2,5-diamino-6-ribosylamino-4(3H)-pyrimidinone 5'-phosphate (DARP), formate and pyrophosphate.</text>
</comment>
<feature type="binding site" evidence="19">
    <location>
        <position position="164"/>
    </location>
    <ligand>
        <name>D-ribulose 5-phosphate</name>
        <dbReference type="ChEBI" id="CHEBI:58121"/>
    </ligand>
</feature>
<dbReference type="Gene3D" id="3.40.50.10990">
    <property type="entry name" value="GTP cyclohydrolase II"/>
    <property type="match status" value="1"/>
</dbReference>
<comment type="catalytic activity">
    <reaction evidence="1 19">
        <text>D-ribulose 5-phosphate = (2S)-2-hydroxy-3-oxobutyl phosphate + formate + H(+)</text>
        <dbReference type="Rhea" id="RHEA:18457"/>
        <dbReference type="ChEBI" id="CHEBI:15378"/>
        <dbReference type="ChEBI" id="CHEBI:15740"/>
        <dbReference type="ChEBI" id="CHEBI:58121"/>
        <dbReference type="ChEBI" id="CHEBI:58830"/>
        <dbReference type="EC" id="4.1.99.12"/>
    </reaction>
</comment>
<feature type="binding site" evidence="19">
    <location>
        <position position="268"/>
    </location>
    <ligand>
        <name>Zn(2+)</name>
        <dbReference type="ChEBI" id="CHEBI:29105"/>
        <note>catalytic</note>
    </ligand>
</feature>